<dbReference type="PANTHER" id="PTHR43394:SF1">
    <property type="entry name" value="ATP-BINDING CASSETTE SUB-FAMILY B MEMBER 10, MITOCHONDRIAL"/>
    <property type="match status" value="1"/>
</dbReference>
<dbReference type="PROSITE" id="PS50929">
    <property type="entry name" value="ABC_TM1F"/>
    <property type="match status" value="1"/>
</dbReference>
<keyword evidence="4 9" id="KW-0812">Transmembrane</keyword>
<dbReference type="GO" id="GO:0016887">
    <property type="term" value="F:ATP hydrolysis activity"/>
    <property type="evidence" value="ECO:0007669"/>
    <property type="project" value="InterPro"/>
</dbReference>
<gene>
    <name evidence="12" type="ORF">CNE99_06710</name>
</gene>
<evidence type="ECO:0000259" key="11">
    <source>
        <dbReference type="PROSITE" id="PS50929"/>
    </source>
</evidence>
<evidence type="ECO:0000256" key="1">
    <source>
        <dbReference type="ARBA" id="ARBA00004651"/>
    </source>
</evidence>
<feature type="domain" description="ABC transporter" evidence="10">
    <location>
        <begin position="359"/>
        <end position="594"/>
    </location>
</feature>
<dbReference type="SUPFAM" id="SSF90123">
    <property type="entry name" value="ABC transporter transmembrane region"/>
    <property type="match status" value="1"/>
</dbReference>
<keyword evidence="2" id="KW-0813">Transport</keyword>
<dbReference type="PANTHER" id="PTHR43394">
    <property type="entry name" value="ATP-DEPENDENT PERMEASE MDL1, MITOCHONDRIAL"/>
    <property type="match status" value="1"/>
</dbReference>
<protein>
    <recommendedName>
        <fullName evidence="14">ABC transporter ATP-binding protein</fullName>
    </recommendedName>
</protein>
<evidence type="ECO:0000256" key="6">
    <source>
        <dbReference type="ARBA" id="ARBA00022840"/>
    </source>
</evidence>
<dbReference type="GO" id="GO:0005524">
    <property type="term" value="F:ATP binding"/>
    <property type="evidence" value="ECO:0007669"/>
    <property type="project" value="UniProtKB-KW"/>
</dbReference>
<keyword evidence="5" id="KW-0547">Nucleotide-binding</keyword>
<dbReference type="InterPro" id="IPR011527">
    <property type="entry name" value="ABC1_TM_dom"/>
</dbReference>
<dbReference type="GO" id="GO:0015421">
    <property type="term" value="F:ABC-type oligopeptide transporter activity"/>
    <property type="evidence" value="ECO:0007669"/>
    <property type="project" value="TreeGrafter"/>
</dbReference>
<evidence type="ECO:0000256" key="8">
    <source>
        <dbReference type="ARBA" id="ARBA00023136"/>
    </source>
</evidence>
<reference evidence="12 13" key="1">
    <citation type="submission" date="2017-08" db="EMBL/GenBank/DDBJ databases">
        <title>Fine stratification of microbial communities through a metagenomic profile of the photic zone.</title>
        <authorList>
            <person name="Haro-Moreno J.M."/>
            <person name="Lopez-Perez M."/>
            <person name="De La Torre J."/>
            <person name="Picazo A."/>
            <person name="Camacho A."/>
            <person name="Rodriguez-Valera F."/>
        </authorList>
    </citation>
    <scope>NUCLEOTIDE SEQUENCE [LARGE SCALE GENOMIC DNA]</scope>
    <source>
        <strain evidence="12">MED-G24</strain>
    </source>
</reference>
<sequence>MAKFGQYTEPVLRRNRLVRARPSFRHLGHLKRLLPYVRRHLPWLIVVLVGMLTTRFLEAMVPLFMKTAIDSLEIREPNLFWPVVGILSVVGVRFFLSMFTSRLVRRVGIVIAYDLKKRLFRHIQKMGPIFFNQFSTGDLMSRSSGDVGMVRGVVAYGWIQVVTFVFSIVMGLSFMTWLSPSLTLAVLVPTPLVAITGVYMSRRLFPIVREQRQAMDDVTSFTQENLNGIRTVQAMAQEQREISRFEEVSTRYASMVYRATRYRARMNLVMPFISVFSTLMILGYGGSQVLAGEITIGTFMAFFSYMVMVTGPVSSIGGWLSQFTSAAAATERLFEVLDYEPEIRNQSGAAVPQTIEGDIRFQQFSYRFPNSDRDALTDISITIPAGETVAFLGSVGSGKSTLLKSLVRMIDPAPDAVCIDGVDIRDYPIEQLRSQVTLIPQDPFLFSISIHDNITYDEPERDMPPIRDAARLAELLETIESFPAQMDTVVGERGITLSGGQKQRSTLARGLIRQARILAMDDCFASVDTRTEEAILHRLKEVRQGLTTILISHRVSTARHADRIFVLESGAIVESGTHEELMAQEGYYSNLESIQSNQDQDRERKAGLLAALEINVDGKVTS</sequence>
<proteinExistence type="predicted"/>
<comment type="subcellular location">
    <subcellularLocation>
        <location evidence="1">Cell membrane</location>
        <topology evidence="1">Multi-pass membrane protein</topology>
    </subcellularLocation>
</comment>
<dbReference type="Pfam" id="PF00005">
    <property type="entry name" value="ABC_tran"/>
    <property type="match status" value="1"/>
</dbReference>
<evidence type="ECO:0000313" key="12">
    <source>
        <dbReference type="EMBL" id="PDH38883.1"/>
    </source>
</evidence>
<name>A0A2A5WRI5_9GAMM</name>
<dbReference type="InterPro" id="IPR003593">
    <property type="entry name" value="AAA+_ATPase"/>
</dbReference>
<organism evidence="12 13">
    <name type="scientific">OM182 bacterium MED-G24</name>
    <dbReference type="NCBI Taxonomy" id="1986255"/>
    <lineage>
        <taxon>Bacteria</taxon>
        <taxon>Pseudomonadati</taxon>
        <taxon>Pseudomonadota</taxon>
        <taxon>Gammaproteobacteria</taxon>
        <taxon>OMG group</taxon>
        <taxon>OM182 clade</taxon>
    </lineage>
</organism>
<feature type="transmembrane region" description="Helical" evidence="9">
    <location>
        <begin position="79"/>
        <end position="96"/>
    </location>
</feature>
<dbReference type="FunFam" id="3.40.50.300:FF:000221">
    <property type="entry name" value="Multidrug ABC transporter ATP-binding protein"/>
    <property type="match status" value="1"/>
</dbReference>
<dbReference type="PROSITE" id="PS50893">
    <property type="entry name" value="ABC_TRANSPORTER_2"/>
    <property type="match status" value="1"/>
</dbReference>
<evidence type="ECO:0000256" key="3">
    <source>
        <dbReference type="ARBA" id="ARBA00022475"/>
    </source>
</evidence>
<dbReference type="CDD" id="cd07346">
    <property type="entry name" value="ABC_6TM_exporters"/>
    <property type="match status" value="1"/>
</dbReference>
<dbReference type="GO" id="GO:0005886">
    <property type="term" value="C:plasma membrane"/>
    <property type="evidence" value="ECO:0007669"/>
    <property type="project" value="UniProtKB-SubCell"/>
</dbReference>
<dbReference type="InterPro" id="IPR027417">
    <property type="entry name" value="P-loop_NTPase"/>
</dbReference>
<feature type="transmembrane region" description="Helical" evidence="9">
    <location>
        <begin position="181"/>
        <end position="200"/>
    </location>
</feature>
<dbReference type="InterPro" id="IPR003439">
    <property type="entry name" value="ABC_transporter-like_ATP-bd"/>
</dbReference>
<dbReference type="SUPFAM" id="SSF52540">
    <property type="entry name" value="P-loop containing nucleoside triphosphate hydrolases"/>
    <property type="match status" value="1"/>
</dbReference>
<dbReference type="Gene3D" id="1.20.1560.10">
    <property type="entry name" value="ABC transporter type 1, transmembrane domain"/>
    <property type="match status" value="1"/>
</dbReference>
<keyword evidence="7 9" id="KW-1133">Transmembrane helix</keyword>
<keyword evidence="6" id="KW-0067">ATP-binding</keyword>
<evidence type="ECO:0000259" key="10">
    <source>
        <dbReference type="PROSITE" id="PS50893"/>
    </source>
</evidence>
<dbReference type="EMBL" id="NTKD01000033">
    <property type="protein sequence ID" value="PDH38883.1"/>
    <property type="molecule type" value="Genomic_DNA"/>
</dbReference>
<keyword evidence="3" id="KW-1003">Cell membrane</keyword>
<feature type="transmembrane region" description="Helical" evidence="9">
    <location>
        <begin position="41"/>
        <end position="64"/>
    </location>
</feature>
<dbReference type="Gene3D" id="3.40.50.300">
    <property type="entry name" value="P-loop containing nucleotide triphosphate hydrolases"/>
    <property type="match status" value="1"/>
</dbReference>
<dbReference type="Pfam" id="PF00664">
    <property type="entry name" value="ABC_membrane"/>
    <property type="match status" value="1"/>
</dbReference>
<dbReference type="AlphaFoldDB" id="A0A2A5WRI5"/>
<feature type="transmembrane region" description="Helical" evidence="9">
    <location>
        <begin position="268"/>
        <end position="287"/>
    </location>
</feature>
<comment type="caution">
    <text evidence="12">The sequence shown here is derived from an EMBL/GenBank/DDBJ whole genome shotgun (WGS) entry which is preliminary data.</text>
</comment>
<evidence type="ECO:0000256" key="4">
    <source>
        <dbReference type="ARBA" id="ARBA00022692"/>
    </source>
</evidence>
<accession>A0A2A5WRI5</accession>
<feature type="domain" description="ABC transmembrane type-1" evidence="11">
    <location>
        <begin position="45"/>
        <end position="325"/>
    </location>
</feature>
<evidence type="ECO:0000256" key="9">
    <source>
        <dbReference type="SAM" id="Phobius"/>
    </source>
</evidence>
<keyword evidence="8 9" id="KW-0472">Membrane</keyword>
<dbReference type="InterPro" id="IPR039421">
    <property type="entry name" value="Type_1_exporter"/>
</dbReference>
<evidence type="ECO:0000256" key="7">
    <source>
        <dbReference type="ARBA" id="ARBA00022989"/>
    </source>
</evidence>
<evidence type="ECO:0008006" key="14">
    <source>
        <dbReference type="Google" id="ProtNLM"/>
    </source>
</evidence>
<evidence type="ECO:0000256" key="5">
    <source>
        <dbReference type="ARBA" id="ARBA00022741"/>
    </source>
</evidence>
<evidence type="ECO:0000313" key="13">
    <source>
        <dbReference type="Proteomes" id="UP000219327"/>
    </source>
</evidence>
<dbReference type="InterPro" id="IPR036640">
    <property type="entry name" value="ABC1_TM_sf"/>
</dbReference>
<evidence type="ECO:0000256" key="2">
    <source>
        <dbReference type="ARBA" id="ARBA00022448"/>
    </source>
</evidence>
<feature type="transmembrane region" description="Helical" evidence="9">
    <location>
        <begin position="153"/>
        <end position="175"/>
    </location>
</feature>
<dbReference type="Proteomes" id="UP000219327">
    <property type="component" value="Unassembled WGS sequence"/>
</dbReference>
<dbReference type="SMART" id="SM00382">
    <property type="entry name" value="AAA"/>
    <property type="match status" value="1"/>
</dbReference>